<dbReference type="KEGG" id="cic:CICLE_v100293542m"/>
<gene>
    <name evidence="2" type="ORF">CICLE_v100293542mg</name>
</gene>
<dbReference type="EMBL" id="KI536978">
    <property type="protein sequence ID" value="ESR37298.1"/>
    <property type="molecule type" value="Genomic_DNA"/>
</dbReference>
<dbReference type="AlphaFoldDB" id="V4UDC2"/>
<dbReference type="Proteomes" id="UP000030687">
    <property type="component" value="Unassembled WGS sequence"/>
</dbReference>
<dbReference type="Pfam" id="PF24868">
    <property type="entry name" value="YABBY_N"/>
    <property type="match status" value="1"/>
</dbReference>
<feature type="domain" description="YABBY N-terminal" evidence="1">
    <location>
        <begin position="6"/>
        <end position="23"/>
    </location>
</feature>
<evidence type="ECO:0000259" key="1">
    <source>
        <dbReference type="Pfam" id="PF24868"/>
    </source>
</evidence>
<protein>
    <recommendedName>
        <fullName evidence="1">YABBY N-terminal domain-containing protein</fullName>
    </recommendedName>
</protein>
<dbReference type="Gramene" id="ESR37299">
    <property type="protein sequence ID" value="ESR37299"/>
    <property type="gene ID" value="CICLE_v100293542mg"/>
</dbReference>
<dbReference type="InterPro" id="IPR056776">
    <property type="entry name" value="YABBY_N"/>
</dbReference>
<keyword evidence="3" id="KW-1185">Reference proteome</keyword>
<sequence length="23" mass="2619">MSLDLASERVCYVHCNYCNTILA</sequence>
<proteinExistence type="predicted"/>
<reference evidence="2 3" key="1">
    <citation type="submission" date="2013-10" db="EMBL/GenBank/DDBJ databases">
        <authorList>
            <consortium name="International Citrus Genome Consortium"/>
            <person name="Jenkins J."/>
            <person name="Schmutz J."/>
            <person name="Prochnik S."/>
            <person name="Rokhsar D."/>
            <person name="Gmitter F."/>
            <person name="Ollitrault P."/>
            <person name="Machado M."/>
            <person name="Talon M."/>
            <person name="Wincker P."/>
            <person name="Jaillon O."/>
            <person name="Morgante M."/>
        </authorList>
    </citation>
    <scope>NUCLEOTIDE SEQUENCE</scope>
    <source>
        <strain evidence="3">cv. Clemenules</strain>
    </source>
</reference>
<evidence type="ECO:0000313" key="3">
    <source>
        <dbReference type="Proteomes" id="UP000030687"/>
    </source>
</evidence>
<feature type="non-terminal residue" evidence="2">
    <location>
        <position position="23"/>
    </location>
</feature>
<dbReference type="EMBL" id="KI536978">
    <property type="protein sequence ID" value="ESR37299.1"/>
    <property type="molecule type" value="Genomic_DNA"/>
</dbReference>
<dbReference type="InParanoid" id="V4UDC2"/>
<organism evidence="2 3">
    <name type="scientific">Citrus clementina</name>
    <name type="common">Clementine</name>
    <name type="synonym">Citrus deliciosa x Citrus sinensis</name>
    <dbReference type="NCBI Taxonomy" id="85681"/>
    <lineage>
        <taxon>Eukaryota</taxon>
        <taxon>Viridiplantae</taxon>
        <taxon>Streptophyta</taxon>
        <taxon>Embryophyta</taxon>
        <taxon>Tracheophyta</taxon>
        <taxon>Spermatophyta</taxon>
        <taxon>Magnoliopsida</taxon>
        <taxon>eudicotyledons</taxon>
        <taxon>Gunneridae</taxon>
        <taxon>Pentapetalae</taxon>
        <taxon>rosids</taxon>
        <taxon>malvids</taxon>
        <taxon>Sapindales</taxon>
        <taxon>Rutaceae</taxon>
        <taxon>Aurantioideae</taxon>
        <taxon>Citrus</taxon>
    </lineage>
</organism>
<evidence type="ECO:0000313" key="2">
    <source>
        <dbReference type="EMBL" id="ESR37299.1"/>
    </source>
</evidence>
<name>V4UDC2_CITCL</name>
<dbReference type="Gramene" id="ESR37298">
    <property type="protein sequence ID" value="ESR37298"/>
    <property type="gene ID" value="CICLE_v100293542mg"/>
</dbReference>
<accession>V4UDC2</accession>